<dbReference type="InterPro" id="IPR000225">
    <property type="entry name" value="Armadillo"/>
</dbReference>
<sequence length="229" mass="25425">MSQTCAPDTSITLQLLGQVLLHHLQLLVAMFSSQEYLEKKTGQSGVGRLQYLQSLVTEFQDTDKEDCKEQVLANLANFAYDPINYEHLRKLNVIDMFLDSLTEENERLVEFGIGGLCNLALDKQNKEHILASGGVDLVIQCLSSRNEETVLNAITTLMFLTTPASKPAITLLSVVECMLRFQLSKNSRLSNLATVFLEDYCSRQQVEEARQAQAGDAVGIALPAEPQQT</sequence>
<dbReference type="InterPro" id="IPR042462">
    <property type="entry name" value="ARMC7"/>
</dbReference>
<dbReference type="InterPro" id="IPR016024">
    <property type="entry name" value="ARM-type_fold"/>
</dbReference>
<feature type="chain" id="PRO_5035445276" evidence="2">
    <location>
        <begin position="30"/>
        <end position="229"/>
    </location>
</feature>
<dbReference type="EMBL" id="OV696698">
    <property type="protein sequence ID" value="CAH1243754.1"/>
    <property type="molecule type" value="Genomic_DNA"/>
</dbReference>
<protein>
    <submittedName>
        <fullName evidence="3">ARMC7 protein</fullName>
    </submittedName>
</protein>
<dbReference type="PANTHER" id="PTHR46263">
    <property type="entry name" value="ARMADILLO REPEAT-CONTAINING PROTEIN 7"/>
    <property type="match status" value="1"/>
</dbReference>
<evidence type="ECO:0000256" key="1">
    <source>
        <dbReference type="PROSITE-ProRule" id="PRU00259"/>
    </source>
</evidence>
<dbReference type="Pfam" id="PF00514">
    <property type="entry name" value="Arm"/>
    <property type="match status" value="1"/>
</dbReference>
<dbReference type="OrthoDB" id="201709at2759"/>
<dbReference type="InterPro" id="IPR011989">
    <property type="entry name" value="ARM-like"/>
</dbReference>
<evidence type="ECO:0000256" key="2">
    <source>
        <dbReference type="SAM" id="SignalP"/>
    </source>
</evidence>
<gene>
    <name evidence="3" type="primary">ARMC7</name>
    <name evidence="3" type="ORF">BLAG_LOCUS6618</name>
</gene>
<feature type="repeat" description="ARM" evidence="1">
    <location>
        <begin position="92"/>
        <end position="134"/>
    </location>
</feature>
<evidence type="ECO:0000313" key="4">
    <source>
        <dbReference type="Proteomes" id="UP000838412"/>
    </source>
</evidence>
<name>A0A8J9YY52_BRALA</name>
<dbReference type="PANTHER" id="PTHR46263:SF1">
    <property type="entry name" value="ARMADILLO REPEAT-CONTAINING PROTEIN 7"/>
    <property type="match status" value="1"/>
</dbReference>
<dbReference type="Gene3D" id="1.25.10.10">
    <property type="entry name" value="Leucine-rich Repeat Variant"/>
    <property type="match status" value="1"/>
</dbReference>
<keyword evidence="2" id="KW-0732">Signal</keyword>
<dbReference type="AlphaFoldDB" id="A0A8J9YY52"/>
<accession>A0A8J9YY52</accession>
<organism evidence="3 4">
    <name type="scientific">Branchiostoma lanceolatum</name>
    <name type="common">Common lancelet</name>
    <name type="synonym">Amphioxus lanceolatum</name>
    <dbReference type="NCBI Taxonomy" id="7740"/>
    <lineage>
        <taxon>Eukaryota</taxon>
        <taxon>Metazoa</taxon>
        <taxon>Chordata</taxon>
        <taxon>Cephalochordata</taxon>
        <taxon>Leptocardii</taxon>
        <taxon>Amphioxiformes</taxon>
        <taxon>Branchiostomatidae</taxon>
        <taxon>Branchiostoma</taxon>
    </lineage>
</organism>
<feature type="signal peptide" evidence="2">
    <location>
        <begin position="1"/>
        <end position="29"/>
    </location>
</feature>
<dbReference type="Proteomes" id="UP000838412">
    <property type="component" value="Chromosome 13"/>
</dbReference>
<reference evidence="3" key="1">
    <citation type="submission" date="2022-01" db="EMBL/GenBank/DDBJ databases">
        <authorList>
            <person name="Braso-Vives M."/>
        </authorList>
    </citation>
    <scope>NUCLEOTIDE SEQUENCE</scope>
</reference>
<dbReference type="SUPFAM" id="SSF48371">
    <property type="entry name" value="ARM repeat"/>
    <property type="match status" value="1"/>
</dbReference>
<evidence type="ECO:0000313" key="3">
    <source>
        <dbReference type="EMBL" id="CAH1243754.1"/>
    </source>
</evidence>
<proteinExistence type="predicted"/>
<keyword evidence="4" id="KW-1185">Reference proteome</keyword>
<dbReference type="PROSITE" id="PS50176">
    <property type="entry name" value="ARM_REPEAT"/>
    <property type="match status" value="1"/>
</dbReference>